<proteinExistence type="predicted"/>
<name>A0A6J5N5R6_9CAUD</name>
<protein>
    <submittedName>
        <fullName evidence="2">Uncharacterized protein</fullName>
    </submittedName>
</protein>
<feature type="compositionally biased region" description="Acidic residues" evidence="1">
    <location>
        <begin position="14"/>
        <end position="25"/>
    </location>
</feature>
<organism evidence="2">
    <name type="scientific">uncultured Caudovirales phage</name>
    <dbReference type="NCBI Taxonomy" id="2100421"/>
    <lineage>
        <taxon>Viruses</taxon>
        <taxon>Duplodnaviria</taxon>
        <taxon>Heunggongvirae</taxon>
        <taxon>Uroviricota</taxon>
        <taxon>Caudoviricetes</taxon>
        <taxon>Peduoviridae</taxon>
        <taxon>Maltschvirus</taxon>
        <taxon>Maltschvirus maltsch</taxon>
    </lineage>
</organism>
<evidence type="ECO:0000256" key="1">
    <source>
        <dbReference type="SAM" id="MobiDB-lite"/>
    </source>
</evidence>
<accession>A0A6J5N5R6</accession>
<gene>
    <name evidence="2" type="ORF">UFOVP629_1</name>
</gene>
<evidence type="ECO:0000313" key="2">
    <source>
        <dbReference type="EMBL" id="CAB4154173.1"/>
    </source>
</evidence>
<reference evidence="2" key="1">
    <citation type="submission" date="2020-04" db="EMBL/GenBank/DDBJ databases">
        <authorList>
            <person name="Chiriac C."/>
            <person name="Salcher M."/>
            <person name="Ghai R."/>
            <person name="Kavagutti S V."/>
        </authorList>
    </citation>
    <scope>NUCLEOTIDE SEQUENCE</scope>
</reference>
<dbReference type="EMBL" id="LR796612">
    <property type="protein sequence ID" value="CAB4154173.1"/>
    <property type="molecule type" value="Genomic_DNA"/>
</dbReference>
<feature type="region of interest" description="Disordered" evidence="1">
    <location>
        <begin position="1"/>
        <end position="25"/>
    </location>
</feature>
<sequence>MASRNKPSAFTAEQVEDQNENNSEDEVVVAEPVTVMSADSNYITARIKGTWKMFWGNESFDFVDGKRYKIPKDLYAYLLKSSNIYDTL</sequence>